<protein>
    <recommendedName>
        <fullName evidence="3">TIGR03067 domain-containing protein</fullName>
    </recommendedName>
</protein>
<organism evidence="1 2">
    <name type="scientific">Telmatocola sphagniphila</name>
    <dbReference type="NCBI Taxonomy" id="1123043"/>
    <lineage>
        <taxon>Bacteria</taxon>
        <taxon>Pseudomonadati</taxon>
        <taxon>Planctomycetota</taxon>
        <taxon>Planctomycetia</taxon>
        <taxon>Gemmatales</taxon>
        <taxon>Gemmataceae</taxon>
    </lineage>
</organism>
<name>A0A8E6EW21_9BACT</name>
<gene>
    <name evidence="1" type="ORF">KIH39_06315</name>
</gene>
<dbReference type="Proteomes" id="UP000676194">
    <property type="component" value="Chromosome"/>
</dbReference>
<reference evidence="1" key="1">
    <citation type="submission" date="2021-05" db="EMBL/GenBank/DDBJ databases">
        <title>Complete genome sequence of the cellulolytic planctomycete Telmatocola sphagniphila SP2T and characterization of the first cellulase from planctomycetes.</title>
        <authorList>
            <person name="Rakitin A.L."/>
            <person name="Beletsky A.V."/>
            <person name="Naumoff D.G."/>
            <person name="Kulichevskaya I.S."/>
            <person name="Mardanov A.V."/>
            <person name="Ravin N.V."/>
            <person name="Dedysh S.N."/>
        </authorList>
    </citation>
    <scope>NUCLEOTIDE SEQUENCE</scope>
    <source>
        <strain evidence="1">SP2T</strain>
    </source>
</reference>
<sequence>MLGFIIALHLLTMTQTPAPVVPDAMQNMVATLDGIWTIESFERQGSPNVQSVGRKVSIISNVITPMDVKTSFMTLRIKFGADQTVEIWELPDASKSDVKDAKFDEHSKRGSYVATKDFLAISIIPARPKETGKSEDSKPSIPDRPVLKTDYAFVLKRVPAKQ</sequence>
<evidence type="ECO:0008006" key="3">
    <source>
        <dbReference type="Google" id="ProtNLM"/>
    </source>
</evidence>
<dbReference type="EMBL" id="CP074694">
    <property type="protein sequence ID" value="QVL33520.1"/>
    <property type="molecule type" value="Genomic_DNA"/>
</dbReference>
<evidence type="ECO:0000313" key="1">
    <source>
        <dbReference type="EMBL" id="QVL33520.1"/>
    </source>
</evidence>
<keyword evidence="2" id="KW-1185">Reference proteome</keyword>
<dbReference type="AlphaFoldDB" id="A0A8E6EW21"/>
<proteinExistence type="predicted"/>
<dbReference type="RefSeq" id="WP_213498409.1">
    <property type="nucleotide sequence ID" value="NZ_CP074694.1"/>
</dbReference>
<evidence type="ECO:0000313" key="2">
    <source>
        <dbReference type="Proteomes" id="UP000676194"/>
    </source>
</evidence>
<dbReference type="KEGG" id="tsph:KIH39_06315"/>
<accession>A0A8E6EW21</accession>